<dbReference type="SMART" id="SM00382">
    <property type="entry name" value="AAA"/>
    <property type="match status" value="1"/>
</dbReference>
<evidence type="ECO:0000259" key="11">
    <source>
        <dbReference type="PROSITE" id="PS50893"/>
    </source>
</evidence>
<dbReference type="Pfam" id="PF00005">
    <property type="entry name" value="ABC_tran"/>
    <property type="match status" value="1"/>
</dbReference>
<evidence type="ECO:0000256" key="9">
    <source>
        <dbReference type="ARBA" id="ARBA00080647"/>
    </source>
</evidence>
<organism evidence="12 13">
    <name type="scientific">Corynebacterium uterequi</name>
    <dbReference type="NCBI Taxonomy" id="1072256"/>
    <lineage>
        <taxon>Bacteria</taxon>
        <taxon>Bacillati</taxon>
        <taxon>Actinomycetota</taxon>
        <taxon>Actinomycetes</taxon>
        <taxon>Mycobacteriales</taxon>
        <taxon>Corynebacteriaceae</taxon>
        <taxon>Corynebacterium</taxon>
    </lineage>
</organism>
<evidence type="ECO:0000313" key="13">
    <source>
        <dbReference type="Proteomes" id="UP000035548"/>
    </source>
</evidence>
<dbReference type="Gene3D" id="2.40.50.100">
    <property type="match status" value="1"/>
</dbReference>
<dbReference type="PROSITE" id="PS00211">
    <property type="entry name" value="ABC_TRANSPORTER_1"/>
    <property type="match status" value="1"/>
</dbReference>
<dbReference type="KEGG" id="cut:CUTER_09080"/>
<dbReference type="STRING" id="1072256.CUTER_09080"/>
<sequence>MASIVFEGVTREYTPGARPAVDNLNLEIADGEFLVLVGPSGCGKSTSLRMLAGLEPINRGRLLIDGNDATELRPQDRNVAMVFQSYALYPNMSVRENMSFALKNQKVDKDEITRRVAEASRILQLDEYLDRKPAALSGGQRQRVAMGRAIVRDADIFCMDEPLSNLDAKLRVSTRAEISALQRRLGVTTVYVTHDQVEAMTMGDRVAVLLAGVLQQVDTPQALYDRPANVFVASFIGSPSMNLLEGVLDHGTIRLGVGEPIHLSEESVRVIKANGGKQDDHVVVGARPENMYITSEGEQGAVLGEISHIDELGADSMVYLKASNVKNPNSDVMGHGIPDDMRVQVTPASAEDKAEIGIRLERHHGFQVGDTMYVAAAPKDLHVFNGVTGERLNQ</sequence>
<comment type="subunit">
    <text evidence="7">Monomer. Homodimerizes in the presence of ATP. The complex is composed of two ATP-binding proteins (SugC), two transmembrane proteins (SugA and SugB) and a solute-binding protein (LpqY).</text>
</comment>
<dbReference type="InterPro" id="IPR017871">
    <property type="entry name" value="ABC_transporter-like_CS"/>
</dbReference>
<comment type="catalytic activity">
    <reaction evidence="5">
        <text>alpha,alpha-trehalose(out) + ATP + H2O = alpha,alpha-trehalose(in) + ADP + phosphate + H(+)</text>
        <dbReference type="Rhea" id="RHEA:75203"/>
        <dbReference type="ChEBI" id="CHEBI:15377"/>
        <dbReference type="ChEBI" id="CHEBI:15378"/>
        <dbReference type="ChEBI" id="CHEBI:16551"/>
        <dbReference type="ChEBI" id="CHEBI:30616"/>
        <dbReference type="ChEBI" id="CHEBI:43474"/>
        <dbReference type="ChEBI" id="CHEBI:456216"/>
    </reaction>
</comment>
<dbReference type="Gene3D" id="3.40.50.300">
    <property type="entry name" value="P-loop containing nucleotide triphosphate hydrolases"/>
    <property type="match status" value="1"/>
</dbReference>
<comment type="subcellular location">
    <subcellularLocation>
        <location evidence="1">Cell inner membrane</location>
        <topology evidence="1">Peripheral membrane protein</topology>
        <orientation evidence="1">Cytoplasmic side</orientation>
    </subcellularLocation>
</comment>
<evidence type="ECO:0000256" key="8">
    <source>
        <dbReference type="ARBA" id="ARBA00072105"/>
    </source>
</evidence>
<comment type="function">
    <text evidence="6">Part of the ABC transporter complex LpqY-SugA-SugB-SugC, which is highly specific for uptake of trehalose. Involved in the recycling of extracellular trehalose released from trehalose-containing molecules synthesized by M.tuberculosis. Trehalose uptake is essential for virulence. Responsible for energy coupling to the transport system.</text>
</comment>
<gene>
    <name evidence="12" type="ORF">CUTER_09080</name>
</gene>
<evidence type="ECO:0000313" key="12">
    <source>
        <dbReference type="EMBL" id="AKK11793.1"/>
    </source>
</evidence>
<evidence type="ECO:0000256" key="2">
    <source>
        <dbReference type="ARBA" id="ARBA00022448"/>
    </source>
</evidence>
<evidence type="ECO:0000256" key="6">
    <source>
        <dbReference type="ARBA" id="ARBA00056091"/>
    </source>
</evidence>
<dbReference type="SUPFAM" id="SSF52540">
    <property type="entry name" value="P-loop containing nucleoside triphosphate hydrolases"/>
    <property type="match status" value="1"/>
</dbReference>
<protein>
    <recommendedName>
        <fullName evidence="8">Trehalose import ATP-binding protein SugC</fullName>
    </recommendedName>
    <alternativeName>
        <fullName evidence="10">Nucleotide-binding domain of SugABC transporter</fullName>
    </alternativeName>
    <alternativeName>
        <fullName evidence="9">SugABC transporter ATPase SugC</fullName>
    </alternativeName>
</protein>
<dbReference type="Proteomes" id="UP000035548">
    <property type="component" value="Chromosome"/>
</dbReference>
<dbReference type="EMBL" id="CP011546">
    <property type="protein sequence ID" value="AKK11793.1"/>
    <property type="molecule type" value="Genomic_DNA"/>
</dbReference>
<dbReference type="InterPro" id="IPR040582">
    <property type="entry name" value="OB_MalK-like"/>
</dbReference>
<evidence type="ECO:0000256" key="5">
    <source>
        <dbReference type="ARBA" id="ARBA00050305"/>
    </source>
</evidence>
<reference evidence="12 13" key="1">
    <citation type="journal article" date="2015" name="Genome Announc.">
        <title>Virulence Factor Genes Detected in the Complete Genome Sequence of Corynebacterium uterequi DSM 45634, Isolated from the Uterus of a Maiden Mare.</title>
        <authorList>
            <person name="Ruckert C."/>
            <person name="Kriete M."/>
            <person name="Jaenicke S."/>
            <person name="Winkler A."/>
            <person name="Tauch A."/>
        </authorList>
    </citation>
    <scope>NUCLEOTIDE SEQUENCE [LARGE SCALE GENOMIC DNA]</scope>
    <source>
        <strain evidence="12 13">DSM 45634</strain>
    </source>
</reference>
<keyword evidence="12" id="KW-0762">Sugar transport</keyword>
<dbReference type="PROSITE" id="PS50893">
    <property type="entry name" value="ABC_TRANSPORTER_2"/>
    <property type="match status" value="1"/>
</dbReference>
<dbReference type="GO" id="GO:0008643">
    <property type="term" value="P:carbohydrate transport"/>
    <property type="evidence" value="ECO:0007669"/>
    <property type="project" value="InterPro"/>
</dbReference>
<evidence type="ECO:0000256" key="4">
    <source>
        <dbReference type="ARBA" id="ARBA00022840"/>
    </source>
</evidence>
<dbReference type="InterPro" id="IPR047641">
    <property type="entry name" value="ABC_transpr_MalK/UgpC-like"/>
</dbReference>
<dbReference type="GO" id="GO:0005524">
    <property type="term" value="F:ATP binding"/>
    <property type="evidence" value="ECO:0007669"/>
    <property type="project" value="UniProtKB-KW"/>
</dbReference>
<dbReference type="GO" id="GO:0140359">
    <property type="term" value="F:ABC-type transporter activity"/>
    <property type="evidence" value="ECO:0007669"/>
    <property type="project" value="InterPro"/>
</dbReference>
<dbReference type="PANTHER" id="PTHR43875:SF1">
    <property type="entry name" value="OSMOPROTECTIVE COMPOUNDS UPTAKE ATP-BINDING PROTEIN GGTA"/>
    <property type="match status" value="1"/>
</dbReference>
<dbReference type="CDD" id="cd03301">
    <property type="entry name" value="ABC_MalK_N"/>
    <property type="match status" value="1"/>
</dbReference>
<evidence type="ECO:0000256" key="10">
    <source>
        <dbReference type="ARBA" id="ARBA00082626"/>
    </source>
</evidence>
<dbReference type="PATRIC" id="fig|1072256.5.peg.1795"/>
<dbReference type="AlphaFoldDB" id="A0A0G3HIM7"/>
<proteinExistence type="predicted"/>
<dbReference type="GO" id="GO:0016887">
    <property type="term" value="F:ATP hydrolysis activity"/>
    <property type="evidence" value="ECO:0007669"/>
    <property type="project" value="InterPro"/>
</dbReference>
<dbReference type="FunFam" id="3.40.50.300:FF:000042">
    <property type="entry name" value="Maltose/maltodextrin ABC transporter, ATP-binding protein"/>
    <property type="match status" value="1"/>
</dbReference>
<keyword evidence="2" id="KW-0813">Transport</keyword>
<dbReference type="InterPro" id="IPR003593">
    <property type="entry name" value="AAA+_ATPase"/>
</dbReference>
<evidence type="ECO:0000256" key="3">
    <source>
        <dbReference type="ARBA" id="ARBA00022741"/>
    </source>
</evidence>
<dbReference type="SUPFAM" id="SSF50331">
    <property type="entry name" value="MOP-like"/>
    <property type="match status" value="1"/>
</dbReference>
<evidence type="ECO:0000256" key="1">
    <source>
        <dbReference type="ARBA" id="ARBA00004515"/>
    </source>
</evidence>
<dbReference type="InterPro" id="IPR003439">
    <property type="entry name" value="ABC_transporter-like_ATP-bd"/>
</dbReference>
<name>A0A0G3HIM7_9CORY</name>
<dbReference type="InterPro" id="IPR027417">
    <property type="entry name" value="P-loop_NTPase"/>
</dbReference>
<dbReference type="PANTHER" id="PTHR43875">
    <property type="entry name" value="MALTODEXTRIN IMPORT ATP-BINDING PROTEIN MSMX"/>
    <property type="match status" value="1"/>
</dbReference>
<evidence type="ECO:0000256" key="7">
    <source>
        <dbReference type="ARBA" id="ARBA00063658"/>
    </source>
</evidence>
<accession>A0A0G3HIM7</accession>
<dbReference type="RefSeq" id="WP_047260123.1">
    <property type="nucleotide sequence ID" value="NZ_CP011546.1"/>
</dbReference>
<keyword evidence="3" id="KW-0547">Nucleotide-binding</keyword>
<keyword evidence="13" id="KW-1185">Reference proteome</keyword>
<dbReference type="NCBIfam" id="NF008653">
    <property type="entry name" value="PRK11650.1"/>
    <property type="match status" value="1"/>
</dbReference>
<keyword evidence="4" id="KW-0067">ATP-binding</keyword>
<feature type="domain" description="ABC transporter" evidence="11">
    <location>
        <begin position="4"/>
        <end position="236"/>
    </location>
</feature>
<dbReference type="InterPro" id="IPR015855">
    <property type="entry name" value="ABC_transpr_MalK-like"/>
</dbReference>
<dbReference type="Pfam" id="PF17912">
    <property type="entry name" value="OB_MalK"/>
    <property type="match status" value="1"/>
</dbReference>
<dbReference type="InterPro" id="IPR008995">
    <property type="entry name" value="Mo/tungstate-bd_C_term_dom"/>
</dbReference>
<reference evidence="13" key="2">
    <citation type="submission" date="2015-05" db="EMBL/GenBank/DDBJ databases">
        <title>Complete genome sequence of Corynebacterium uterequi DSM 45634, isolated from the uterus of a maiden mare.</title>
        <authorList>
            <person name="Ruckert C."/>
            <person name="Albersmeier A."/>
            <person name="Winkler A."/>
            <person name="Tauch A."/>
        </authorList>
    </citation>
    <scope>NUCLEOTIDE SEQUENCE [LARGE SCALE GENOMIC DNA]</scope>
    <source>
        <strain evidence="13">DSM 45634</strain>
    </source>
</reference>
<keyword evidence="12" id="KW-0378">Hydrolase</keyword>
<dbReference type="GO" id="GO:0055052">
    <property type="term" value="C:ATP-binding cassette (ABC) transporter complex, substrate-binding subunit-containing"/>
    <property type="evidence" value="ECO:0007669"/>
    <property type="project" value="TreeGrafter"/>
</dbReference>
<dbReference type="OrthoDB" id="9802264at2"/>